<keyword evidence="6" id="KW-0813">Transport</keyword>
<evidence type="ECO:0000256" key="7">
    <source>
        <dbReference type="ARBA" id="ARBA00022660"/>
    </source>
</evidence>
<evidence type="ECO:0000256" key="5">
    <source>
        <dbReference type="ARBA" id="ARBA00015175"/>
    </source>
</evidence>
<evidence type="ECO:0000256" key="9">
    <source>
        <dbReference type="ARBA" id="ARBA00022792"/>
    </source>
</evidence>
<dbReference type="InterPro" id="IPR019173">
    <property type="entry name" value="NADH_UbQ_OxRdtase_B5_su"/>
</dbReference>
<evidence type="ECO:0000256" key="15">
    <source>
        <dbReference type="ARBA" id="ARBA00032395"/>
    </source>
</evidence>
<protein>
    <recommendedName>
        <fullName evidence="5">NADH dehydrogenase [ubiquinone] 1 beta subcomplex subunit 5, mitochondrial</fullName>
    </recommendedName>
    <alternativeName>
        <fullName evidence="16">Complex I-SGDH</fullName>
    </alternativeName>
    <alternativeName>
        <fullName evidence="15">NADH-ubiquinone oxidoreductase SGDH subunit</fullName>
    </alternativeName>
</protein>
<comment type="subunit">
    <text evidence="4">Complex I is composed of 45 different subunits.</text>
</comment>
<comment type="function">
    <text evidence="1">Accessory subunit of the mitochondrial membrane respiratory chain NADH dehydrogenase (Complex I), that is believed not to be involved in catalysis. Complex I functions in the transfer of electrons from NADH to the respiratory chain. The immediate electron acceptor for the enzyme is believed to be ubiquinone.</text>
</comment>
<evidence type="ECO:0000256" key="14">
    <source>
        <dbReference type="ARBA" id="ARBA00023136"/>
    </source>
</evidence>
<feature type="transmembrane region" description="Helical" evidence="17">
    <location>
        <begin position="68"/>
        <end position="90"/>
    </location>
</feature>
<evidence type="ECO:0000256" key="16">
    <source>
        <dbReference type="ARBA" id="ARBA00032550"/>
    </source>
</evidence>
<keyword evidence="13" id="KW-0496">Mitochondrion</keyword>
<evidence type="ECO:0000256" key="11">
    <source>
        <dbReference type="ARBA" id="ARBA00022982"/>
    </source>
</evidence>
<evidence type="ECO:0000256" key="3">
    <source>
        <dbReference type="ARBA" id="ARBA00007152"/>
    </source>
</evidence>
<keyword evidence="9" id="KW-0999">Mitochondrion inner membrane</keyword>
<keyword evidence="10" id="KW-0809">Transit peptide</keyword>
<evidence type="ECO:0000256" key="8">
    <source>
        <dbReference type="ARBA" id="ARBA00022692"/>
    </source>
</evidence>
<keyword evidence="14 17" id="KW-0472">Membrane</keyword>
<keyword evidence="11" id="KW-0249">Electron transport</keyword>
<evidence type="ECO:0000256" key="4">
    <source>
        <dbReference type="ARBA" id="ARBA00011533"/>
    </source>
</evidence>
<evidence type="ECO:0000256" key="17">
    <source>
        <dbReference type="SAM" id="Phobius"/>
    </source>
</evidence>
<name>A0A4Y7NJE9_9CRUS</name>
<sequence length="194" mass="22713">MAVFSTLLKSLVTKSILPKNGVSAAKITSSLLRLNSPVAIQVLRQMSGHRTIAIKPSRWQWNRFKDLVHFYTMLGVIPSALVILYVNLFIGPAKLAEIPEGYVPESHEFHSHPITRWLVKNVHKSYQQEYENMCHHIYEEEYKQKLRLAEKRVKQKMLENQDTQAYYYQPVSSRYQKFVREVDEKTLRESTGFN</sequence>
<comment type="similarity">
    <text evidence="3">Belongs to the complex I NDUFB5 subunit family.</text>
</comment>
<evidence type="ECO:0000256" key="10">
    <source>
        <dbReference type="ARBA" id="ARBA00022946"/>
    </source>
</evidence>
<evidence type="ECO:0000256" key="2">
    <source>
        <dbReference type="ARBA" id="ARBA00004434"/>
    </source>
</evidence>
<organism evidence="18">
    <name type="scientific">Megafenestra aurita</name>
    <dbReference type="NCBI Taxonomy" id="2291010"/>
    <lineage>
        <taxon>Eukaryota</taxon>
        <taxon>Metazoa</taxon>
        <taxon>Ecdysozoa</taxon>
        <taxon>Arthropoda</taxon>
        <taxon>Crustacea</taxon>
        <taxon>Branchiopoda</taxon>
        <taxon>Diplostraca</taxon>
        <taxon>Cladocera</taxon>
        <taxon>Anomopoda</taxon>
        <taxon>Daphniidae</taxon>
        <taxon>Megafenestra</taxon>
    </lineage>
</organism>
<evidence type="ECO:0000256" key="12">
    <source>
        <dbReference type="ARBA" id="ARBA00022989"/>
    </source>
</evidence>
<dbReference type="AlphaFoldDB" id="A0A4Y7NJE9"/>
<dbReference type="PANTHER" id="PTHR13178">
    <property type="entry name" value="NADH-UBIQUINONE OXIDOREDUCTASE SGDH SUBUNIT"/>
    <property type="match status" value="1"/>
</dbReference>
<gene>
    <name evidence="18" type="primary">EOG090X0FIE</name>
</gene>
<keyword evidence="7" id="KW-0679">Respiratory chain</keyword>
<proteinExistence type="evidence at transcript level"/>
<evidence type="ECO:0000256" key="6">
    <source>
        <dbReference type="ARBA" id="ARBA00022448"/>
    </source>
</evidence>
<dbReference type="PANTHER" id="PTHR13178:SF0">
    <property type="entry name" value="NADH DEHYDROGENASE [UBIQUINONE] 1 BETA SUBCOMPLEX SUBUNIT 5, MITOCHONDRIAL"/>
    <property type="match status" value="1"/>
</dbReference>
<dbReference type="GO" id="GO:0005743">
    <property type="term" value="C:mitochondrial inner membrane"/>
    <property type="evidence" value="ECO:0007669"/>
    <property type="project" value="UniProtKB-SubCell"/>
</dbReference>
<keyword evidence="8 17" id="KW-0812">Transmembrane</keyword>
<evidence type="ECO:0000256" key="1">
    <source>
        <dbReference type="ARBA" id="ARBA00003195"/>
    </source>
</evidence>
<comment type="subcellular location">
    <subcellularLocation>
        <location evidence="2">Mitochondrion inner membrane</location>
        <topology evidence="2">Single-pass membrane protein</topology>
    </subcellularLocation>
</comment>
<evidence type="ECO:0000313" key="18">
    <source>
        <dbReference type="EMBL" id="SVE92707.1"/>
    </source>
</evidence>
<evidence type="ECO:0000256" key="13">
    <source>
        <dbReference type="ARBA" id="ARBA00023128"/>
    </source>
</evidence>
<keyword evidence="12 17" id="KW-1133">Transmembrane helix</keyword>
<reference evidence="18" key="1">
    <citation type="submission" date="2018-08" db="EMBL/GenBank/DDBJ databases">
        <authorList>
            <person name="Cornetti L."/>
        </authorList>
    </citation>
    <scope>NUCLEOTIDE SEQUENCE</scope>
    <source>
        <strain evidence="18">CH-H-2</strain>
    </source>
</reference>
<accession>A0A4Y7NJE9</accession>
<dbReference type="Pfam" id="PF09781">
    <property type="entry name" value="NDUF_B5"/>
    <property type="match status" value="1"/>
</dbReference>
<dbReference type="EMBL" id="LR023088">
    <property type="protein sequence ID" value="SVE92707.1"/>
    <property type="molecule type" value="mRNA"/>
</dbReference>